<dbReference type="RefSeq" id="WP_253358785.1">
    <property type="nucleotide sequence ID" value="NZ_JAIULA010000002.1"/>
</dbReference>
<comment type="caution">
    <text evidence="1">The sequence shown here is derived from an EMBL/GenBank/DDBJ whole genome shotgun (WGS) entry which is preliminary data.</text>
</comment>
<dbReference type="AlphaFoldDB" id="A0A9X2FGH7"/>
<keyword evidence="2" id="KW-1185">Reference proteome</keyword>
<dbReference type="Proteomes" id="UP001139006">
    <property type="component" value="Unassembled WGS sequence"/>
</dbReference>
<proteinExistence type="predicted"/>
<name>A0A9X2FGH7_9LACO</name>
<evidence type="ECO:0000313" key="2">
    <source>
        <dbReference type="Proteomes" id="UP001139006"/>
    </source>
</evidence>
<sequence length="73" mass="8381">MSKTEKNIQIFETEKMINGKVVLELTTKKAKLGMIELGDSRYIAIYPNGERFRASSQDEAVNLLIRNFHLHLS</sequence>
<evidence type="ECO:0000313" key="1">
    <source>
        <dbReference type="EMBL" id="MCP0885949.1"/>
    </source>
</evidence>
<dbReference type="Pfam" id="PF11184">
    <property type="entry name" value="DUF2969"/>
    <property type="match status" value="1"/>
</dbReference>
<protein>
    <submittedName>
        <fullName evidence="1">DUF2969 domain-containing protein</fullName>
    </submittedName>
</protein>
<organism evidence="1 2">
    <name type="scientific">Ligilactobacillus ubinensis</name>
    <dbReference type="NCBI Taxonomy" id="2876789"/>
    <lineage>
        <taxon>Bacteria</taxon>
        <taxon>Bacillati</taxon>
        <taxon>Bacillota</taxon>
        <taxon>Bacilli</taxon>
        <taxon>Lactobacillales</taxon>
        <taxon>Lactobacillaceae</taxon>
        <taxon>Ligilactobacillus</taxon>
    </lineage>
</organism>
<reference evidence="1 2" key="1">
    <citation type="journal article" date="2023" name="Int. J. Syst. Evol. Microbiol.">
        <title>Ligilactobacillus ubinensis sp. nov., a novel species isolated from the wild ferment of a durian fruit (Durio zibethinus).</title>
        <authorList>
            <person name="Heng Y.C."/>
            <person name="Menon N."/>
            <person name="Chen B."/>
            <person name="Loo B.Z.L."/>
            <person name="Wong G.W.J."/>
            <person name="Lim A.C.H."/>
            <person name="Silvaraju S."/>
            <person name="Kittelmann S."/>
        </authorList>
    </citation>
    <scope>NUCLEOTIDE SEQUENCE [LARGE SCALE GENOMIC DNA]</scope>
    <source>
        <strain evidence="1 2">WILCCON 0076</strain>
    </source>
</reference>
<dbReference type="EMBL" id="JAIULA010000002">
    <property type="protein sequence ID" value="MCP0885949.1"/>
    <property type="molecule type" value="Genomic_DNA"/>
</dbReference>
<gene>
    <name evidence="1" type="ORF">LB941_01190</name>
</gene>
<accession>A0A9X2FGH7</accession>
<dbReference type="InterPro" id="IPR021351">
    <property type="entry name" value="DUF2969"/>
</dbReference>